<dbReference type="AlphaFoldDB" id="A0A328ADQ1"/>
<protein>
    <submittedName>
        <fullName evidence="1">Uncharacterized protein</fullName>
    </submittedName>
</protein>
<name>A0A328ADQ1_9CAUL</name>
<evidence type="ECO:0000313" key="2">
    <source>
        <dbReference type="Proteomes" id="UP000249725"/>
    </source>
</evidence>
<gene>
    <name evidence="1" type="ORF">DJ018_10510</name>
</gene>
<keyword evidence="2" id="KW-1185">Reference proteome</keyword>
<dbReference type="EMBL" id="QFYR01000002">
    <property type="protein sequence ID" value="RAK52627.1"/>
    <property type="molecule type" value="Genomic_DNA"/>
</dbReference>
<sequence>MNPRFVVRPNIVPGRFRVIDRLTGEAALLGLTPLALAEADARGLAERLNQTPCEPARLPA</sequence>
<proteinExistence type="predicted"/>
<evidence type="ECO:0000313" key="1">
    <source>
        <dbReference type="EMBL" id="RAK52627.1"/>
    </source>
</evidence>
<dbReference type="RefSeq" id="WP_111514912.1">
    <property type="nucleotide sequence ID" value="NZ_QFYR01000002.1"/>
</dbReference>
<organism evidence="1 2">
    <name type="scientific">Phenylobacterium deserti</name>
    <dbReference type="NCBI Taxonomy" id="1914756"/>
    <lineage>
        <taxon>Bacteria</taxon>
        <taxon>Pseudomonadati</taxon>
        <taxon>Pseudomonadota</taxon>
        <taxon>Alphaproteobacteria</taxon>
        <taxon>Caulobacterales</taxon>
        <taxon>Caulobacteraceae</taxon>
        <taxon>Phenylobacterium</taxon>
    </lineage>
</organism>
<comment type="caution">
    <text evidence="1">The sequence shown here is derived from an EMBL/GenBank/DDBJ whole genome shotgun (WGS) entry which is preliminary data.</text>
</comment>
<dbReference type="Proteomes" id="UP000249725">
    <property type="component" value="Unassembled WGS sequence"/>
</dbReference>
<reference evidence="2" key="1">
    <citation type="submission" date="2018-05" db="EMBL/GenBank/DDBJ databases">
        <authorList>
            <person name="Li X."/>
        </authorList>
    </citation>
    <scope>NUCLEOTIDE SEQUENCE [LARGE SCALE GENOMIC DNA]</scope>
    <source>
        <strain evidence="2">YIM 73061</strain>
    </source>
</reference>
<accession>A0A328ADQ1</accession>